<dbReference type="Pfam" id="PF00072">
    <property type="entry name" value="Response_reg"/>
    <property type="match status" value="1"/>
</dbReference>
<gene>
    <name evidence="4" type="ORF">HD842_002986</name>
</gene>
<reference evidence="4 5" key="1">
    <citation type="submission" date="2020-08" db="EMBL/GenBank/DDBJ databases">
        <title>The Agave Microbiome: Exploring the role of microbial communities in plant adaptations to desert environments.</title>
        <authorList>
            <person name="Partida-Martinez L.P."/>
        </authorList>
    </citation>
    <scope>NUCLEOTIDE SEQUENCE [LARGE SCALE GENOMIC DNA]</scope>
    <source>
        <strain evidence="4 5">AT3.2</strain>
    </source>
</reference>
<dbReference type="PANTHER" id="PTHR44591">
    <property type="entry name" value="STRESS RESPONSE REGULATOR PROTEIN 1"/>
    <property type="match status" value="1"/>
</dbReference>
<feature type="modified residue" description="4-aspartylphosphate" evidence="2">
    <location>
        <position position="106"/>
    </location>
</feature>
<dbReference type="AlphaFoldDB" id="A0A7W9X1N2"/>
<dbReference type="SMART" id="SM00448">
    <property type="entry name" value="REC"/>
    <property type="match status" value="1"/>
</dbReference>
<feature type="domain" description="Response regulatory" evidence="3">
    <location>
        <begin position="55"/>
        <end position="173"/>
    </location>
</feature>
<accession>A0A7W9X1N2</accession>
<keyword evidence="5" id="KW-1185">Reference proteome</keyword>
<comment type="caution">
    <text evidence="4">The sequence shown here is derived from an EMBL/GenBank/DDBJ whole genome shotgun (WGS) entry which is preliminary data.</text>
</comment>
<evidence type="ECO:0000313" key="4">
    <source>
        <dbReference type="EMBL" id="MBB6134828.1"/>
    </source>
</evidence>
<proteinExistence type="predicted"/>
<sequence>MLGISVSLVQQLVETGVLDAWKTQGGHRRIPLRAVLDYKNKLAGSMGRDASGRATILVIEDNAIQRALYQRQFAAWDLPADFIFCENGYQALLQIARRPPDILLADIVMEGIDGFEVVRTVMTDPQLADVSIAILSGLPADELAARGGVPAGVVFFPKPINYDELRGYLRASVAQRARKPAPV</sequence>
<evidence type="ECO:0000256" key="1">
    <source>
        <dbReference type="ARBA" id="ARBA00022553"/>
    </source>
</evidence>
<evidence type="ECO:0000259" key="3">
    <source>
        <dbReference type="PROSITE" id="PS50110"/>
    </source>
</evidence>
<evidence type="ECO:0000313" key="5">
    <source>
        <dbReference type="Proteomes" id="UP000540787"/>
    </source>
</evidence>
<dbReference type="SUPFAM" id="SSF52172">
    <property type="entry name" value="CheY-like"/>
    <property type="match status" value="1"/>
</dbReference>
<organism evidence="4 5">
    <name type="scientific">Massilia aurea</name>
    <dbReference type="NCBI Taxonomy" id="373040"/>
    <lineage>
        <taxon>Bacteria</taxon>
        <taxon>Pseudomonadati</taxon>
        <taxon>Pseudomonadota</taxon>
        <taxon>Betaproteobacteria</taxon>
        <taxon>Burkholderiales</taxon>
        <taxon>Oxalobacteraceae</taxon>
        <taxon>Telluria group</taxon>
        <taxon>Massilia</taxon>
    </lineage>
</organism>
<dbReference type="InterPro" id="IPR011006">
    <property type="entry name" value="CheY-like_superfamily"/>
</dbReference>
<dbReference type="InterPro" id="IPR050595">
    <property type="entry name" value="Bact_response_regulator"/>
</dbReference>
<protein>
    <submittedName>
        <fullName evidence="4">Excisionase family DNA binding protein</fullName>
    </submittedName>
</protein>
<dbReference type="PROSITE" id="PS50110">
    <property type="entry name" value="RESPONSE_REGULATORY"/>
    <property type="match status" value="1"/>
</dbReference>
<dbReference type="Proteomes" id="UP000540787">
    <property type="component" value="Unassembled WGS sequence"/>
</dbReference>
<dbReference type="Pfam" id="PF12728">
    <property type="entry name" value="HTH_17"/>
    <property type="match status" value="1"/>
</dbReference>
<evidence type="ECO:0000256" key="2">
    <source>
        <dbReference type="PROSITE-ProRule" id="PRU00169"/>
    </source>
</evidence>
<keyword evidence="1 2" id="KW-0597">Phosphoprotein</keyword>
<dbReference type="InterPro" id="IPR041657">
    <property type="entry name" value="HTH_17"/>
</dbReference>
<name>A0A7W9X1N2_9BURK</name>
<dbReference type="EMBL" id="JACHBX010000003">
    <property type="protein sequence ID" value="MBB6134828.1"/>
    <property type="molecule type" value="Genomic_DNA"/>
</dbReference>
<dbReference type="PANTHER" id="PTHR44591:SF23">
    <property type="entry name" value="CHEY SUBFAMILY"/>
    <property type="match status" value="1"/>
</dbReference>
<dbReference type="Gene3D" id="3.40.50.2300">
    <property type="match status" value="1"/>
</dbReference>
<dbReference type="GO" id="GO:0000160">
    <property type="term" value="P:phosphorelay signal transduction system"/>
    <property type="evidence" value="ECO:0007669"/>
    <property type="project" value="InterPro"/>
</dbReference>
<dbReference type="InterPro" id="IPR001789">
    <property type="entry name" value="Sig_transdc_resp-reg_receiver"/>
</dbReference>